<dbReference type="GeneID" id="25565005"/>
<dbReference type="AlphaFoldDB" id="A0A0L0DB97"/>
<dbReference type="EMBL" id="GL349456">
    <property type="protein sequence ID" value="KNC49597.1"/>
    <property type="molecule type" value="Genomic_DNA"/>
</dbReference>
<evidence type="ECO:0008006" key="4">
    <source>
        <dbReference type="Google" id="ProtNLM"/>
    </source>
</evidence>
<keyword evidence="1" id="KW-1133">Transmembrane helix</keyword>
<keyword evidence="3" id="KW-1185">Reference proteome</keyword>
<reference evidence="2 3" key="1">
    <citation type="submission" date="2010-05" db="EMBL/GenBank/DDBJ databases">
        <title>The Genome Sequence of Thecamonas trahens ATCC 50062.</title>
        <authorList>
            <consortium name="The Broad Institute Genome Sequencing Platform"/>
            <person name="Russ C."/>
            <person name="Cuomo C."/>
            <person name="Shea T."/>
            <person name="Young S.K."/>
            <person name="Zeng Q."/>
            <person name="Koehrsen M."/>
            <person name="Haas B."/>
            <person name="Borodovsky M."/>
            <person name="Guigo R."/>
            <person name="Alvarado L."/>
            <person name="Berlin A."/>
            <person name="Bochicchio J."/>
            <person name="Borenstein D."/>
            <person name="Chapman S."/>
            <person name="Chen Z."/>
            <person name="Freedman E."/>
            <person name="Gellesch M."/>
            <person name="Goldberg J."/>
            <person name="Griggs A."/>
            <person name="Gujja S."/>
            <person name="Heilman E."/>
            <person name="Heiman D."/>
            <person name="Hepburn T."/>
            <person name="Howarth C."/>
            <person name="Jen D."/>
            <person name="Larson L."/>
            <person name="Mehta T."/>
            <person name="Park D."/>
            <person name="Pearson M."/>
            <person name="Roberts A."/>
            <person name="Saif S."/>
            <person name="Shenoy N."/>
            <person name="Sisk P."/>
            <person name="Stolte C."/>
            <person name="Sykes S."/>
            <person name="Thomson T."/>
            <person name="Walk T."/>
            <person name="White J."/>
            <person name="Yandava C."/>
            <person name="Burger G."/>
            <person name="Gray M.W."/>
            <person name="Holland P.W.H."/>
            <person name="King N."/>
            <person name="Lang F.B.F."/>
            <person name="Roger A.J."/>
            <person name="Ruiz-Trillo I."/>
            <person name="Lander E."/>
            <person name="Nusbaum C."/>
        </authorList>
    </citation>
    <scope>NUCLEOTIDE SEQUENCE [LARGE SCALE GENOMIC DNA]</scope>
    <source>
        <strain evidence="2 3">ATCC 50062</strain>
    </source>
</reference>
<gene>
    <name evidence="2" type="ORF">AMSG_05637</name>
</gene>
<name>A0A0L0DB97_THETB</name>
<sequence>MSQRAGLTAEAVAASAAATTDNTAAILRAAAKRMGGASAAAEYHPERMAQLEDIFVFEARMSEHLRHLRSLRARYLTILGLLVAANIYAALYVCSEPPPAAWLSLPWLVHSLPLLVALAALGAYIATGLHHTLLLGPSDFTDRINRVLHTYFLRFTPDTGELRHLNAVPAHPAPLHTLDR</sequence>
<evidence type="ECO:0000256" key="1">
    <source>
        <dbReference type="SAM" id="Phobius"/>
    </source>
</evidence>
<evidence type="ECO:0000313" key="3">
    <source>
        <dbReference type="Proteomes" id="UP000054408"/>
    </source>
</evidence>
<evidence type="ECO:0000313" key="2">
    <source>
        <dbReference type="EMBL" id="KNC49597.1"/>
    </source>
</evidence>
<accession>A0A0L0DB97</accession>
<keyword evidence="1" id="KW-0812">Transmembrane</keyword>
<dbReference type="RefSeq" id="XP_013757705.1">
    <property type="nucleotide sequence ID" value="XM_013902251.1"/>
</dbReference>
<organism evidence="2 3">
    <name type="scientific">Thecamonas trahens ATCC 50062</name>
    <dbReference type="NCBI Taxonomy" id="461836"/>
    <lineage>
        <taxon>Eukaryota</taxon>
        <taxon>Apusozoa</taxon>
        <taxon>Apusomonadida</taxon>
        <taxon>Apusomonadidae</taxon>
        <taxon>Thecamonas</taxon>
    </lineage>
</organism>
<protein>
    <recommendedName>
        <fullName evidence="4">Transmembrane protein 188</fullName>
    </recommendedName>
</protein>
<keyword evidence="1" id="KW-0472">Membrane</keyword>
<feature type="transmembrane region" description="Helical" evidence="1">
    <location>
        <begin position="75"/>
        <end position="93"/>
    </location>
</feature>
<feature type="transmembrane region" description="Helical" evidence="1">
    <location>
        <begin position="105"/>
        <end position="126"/>
    </location>
</feature>
<proteinExistence type="predicted"/>
<dbReference type="Proteomes" id="UP000054408">
    <property type="component" value="Unassembled WGS sequence"/>
</dbReference>